<evidence type="ECO:0000256" key="2">
    <source>
        <dbReference type="ARBA" id="ARBA00007742"/>
    </source>
</evidence>
<evidence type="ECO:0000256" key="4">
    <source>
        <dbReference type="ARBA" id="ARBA00022989"/>
    </source>
</evidence>
<dbReference type="InterPro" id="IPR039357">
    <property type="entry name" value="SRD5A/TECR"/>
</dbReference>
<accession>A0ABM4WM07</accession>
<dbReference type="RefSeq" id="XP_071932824.1">
    <property type="nucleotide sequence ID" value="XM_072076723.1"/>
</dbReference>
<dbReference type="PANTHER" id="PTHR10556">
    <property type="entry name" value="3-OXO-5-ALPHA-STEROID 4-DEHYDROGENASE"/>
    <property type="match status" value="1"/>
</dbReference>
<organism evidence="8 9">
    <name type="scientific">Coffea arabica</name>
    <name type="common">Arabian coffee</name>
    <dbReference type="NCBI Taxonomy" id="13443"/>
    <lineage>
        <taxon>Eukaryota</taxon>
        <taxon>Viridiplantae</taxon>
        <taxon>Streptophyta</taxon>
        <taxon>Embryophyta</taxon>
        <taxon>Tracheophyta</taxon>
        <taxon>Spermatophyta</taxon>
        <taxon>Magnoliopsida</taxon>
        <taxon>eudicotyledons</taxon>
        <taxon>Gunneridae</taxon>
        <taxon>Pentapetalae</taxon>
        <taxon>asterids</taxon>
        <taxon>lamiids</taxon>
        <taxon>Gentianales</taxon>
        <taxon>Rubiaceae</taxon>
        <taxon>Ixoroideae</taxon>
        <taxon>Gardenieae complex</taxon>
        <taxon>Bertiereae - Coffeeae clade</taxon>
        <taxon>Coffeeae</taxon>
        <taxon>Coffea</taxon>
    </lineage>
</organism>
<evidence type="ECO:0000313" key="8">
    <source>
        <dbReference type="Proteomes" id="UP001652660"/>
    </source>
</evidence>
<reference evidence="9" key="1">
    <citation type="submission" date="2025-08" db="UniProtKB">
        <authorList>
            <consortium name="RefSeq"/>
        </authorList>
    </citation>
    <scope>IDENTIFICATION</scope>
    <source>
        <tissue evidence="9">Leaves</tissue>
    </source>
</reference>
<evidence type="ECO:0000259" key="7">
    <source>
        <dbReference type="Pfam" id="PF02544"/>
    </source>
</evidence>
<comment type="subcellular location">
    <subcellularLocation>
        <location evidence="1">Membrane</location>
        <topology evidence="1">Multi-pass membrane protein</topology>
    </subcellularLocation>
</comment>
<keyword evidence="3 6" id="KW-0812">Transmembrane</keyword>
<proteinExistence type="inferred from homology"/>
<dbReference type="Gene3D" id="1.20.120.1630">
    <property type="match status" value="1"/>
</dbReference>
<feature type="transmembrane region" description="Helical" evidence="6">
    <location>
        <begin position="226"/>
        <end position="246"/>
    </location>
</feature>
<dbReference type="InterPro" id="IPR001104">
    <property type="entry name" value="3-oxo-5_a-steroid_4-DH_C"/>
</dbReference>
<name>A0ABM4WM07_COFAR</name>
<keyword evidence="5 6" id="KW-0472">Membrane</keyword>
<sequence length="270" mass="30372">MVLTELLLSFFYSPPSSFFISAMSIINFASLANSGFMESKGKNMQYAKFFNAGSVKTSSADKKAKLSGRIGMLIFYSPALLASVASFALFPDEGPRFDLLRLALTIHFSKRVFEVLFIHKFSGGMEVEAAIIISFSYFASTATMIYAQHLTYGLPEPPIDLKYAGILLFLQGISGNFYHHYLLSKLRTIGDKRYKIPQGGLFSLVICPHYLFEILGFIGVSFIAQTLYAFSFTLGTLFLLMGRSFATRKWYRSKFDNFPENTKSLIPYVF</sequence>
<feature type="transmembrane region" description="Helical" evidence="6">
    <location>
        <begin position="199"/>
        <end position="220"/>
    </location>
</feature>
<dbReference type="Pfam" id="PF02544">
    <property type="entry name" value="Steroid_dh"/>
    <property type="match status" value="1"/>
</dbReference>
<gene>
    <name evidence="9" type="primary">LOC140035483</name>
</gene>
<evidence type="ECO:0000313" key="9">
    <source>
        <dbReference type="RefSeq" id="XP_071932824.1"/>
    </source>
</evidence>
<feature type="transmembrane region" description="Helical" evidence="6">
    <location>
        <begin position="16"/>
        <end position="36"/>
    </location>
</feature>
<evidence type="ECO:0000256" key="1">
    <source>
        <dbReference type="ARBA" id="ARBA00004141"/>
    </source>
</evidence>
<evidence type="ECO:0000256" key="5">
    <source>
        <dbReference type="ARBA" id="ARBA00023136"/>
    </source>
</evidence>
<protein>
    <recommendedName>
        <fullName evidence="7">3-oxo-5-alpha-steroid 4-dehydrogenase C-terminal domain-containing protein</fullName>
    </recommendedName>
</protein>
<keyword evidence="4 6" id="KW-1133">Transmembrane helix</keyword>
<feature type="domain" description="3-oxo-5-alpha-steroid 4-dehydrogenase C-terminal" evidence="7">
    <location>
        <begin position="161"/>
        <end position="270"/>
    </location>
</feature>
<keyword evidence="8" id="KW-1185">Reference proteome</keyword>
<evidence type="ECO:0000256" key="6">
    <source>
        <dbReference type="SAM" id="Phobius"/>
    </source>
</evidence>
<dbReference type="Proteomes" id="UP001652660">
    <property type="component" value="Chromosome 2c"/>
</dbReference>
<dbReference type="PROSITE" id="PS50244">
    <property type="entry name" value="S5A_REDUCTASE"/>
    <property type="match status" value="1"/>
</dbReference>
<feature type="transmembrane region" description="Helical" evidence="6">
    <location>
        <begin position="70"/>
        <end position="90"/>
    </location>
</feature>
<dbReference type="GeneID" id="140035483"/>
<dbReference type="PANTHER" id="PTHR10556:SF35">
    <property type="entry name" value="3-OXO-5-ALPHA-STEROID 4-DEHYDROGENASE FAMILY PROTEIN"/>
    <property type="match status" value="1"/>
</dbReference>
<evidence type="ECO:0000256" key="3">
    <source>
        <dbReference type="ARBA" id="ARBA00022692"/>
    </source>
</evidence>
<comment type="similarity">
    <text evidence="2">Belongs to the steroid 5-alpha reductase family.</text>
</comment>